<name>A0A0R1ZJF8_9LACO</name>
<evidence type="ECO:0000313" key="2">
    <source>
        <dbReference type="Proteomes" id="UP000051679"/>
    </source>
</evidence>
<comment type="caution">
    <text evidence="1">The sequence shown here is derived from an EMBL/GenBank/DDBJ whole genome shotgun (WGS) entry which is preliminary data.</text>
</comment>
<proteinExistence type="predicted"/>
<dbReference type="InterPro" id="IPR038628">
    <property type="entry name" value="XkdM-like_sf"/>
</dbReference>
<dbReference type="OrthoDB" id="1697482at2"/>
<dbReference type="STRING" id="1291052.FC18_GL002333"/>
<dbReference type="EMBL" id="AYYO01000050">
    <property type="protein sequence ID" value="KRM54623.1"/>
    <property type="molecule type" value="Genomic_DNA"/>
</dbReference>
<dbReference type="InterPro" id="IPR018989">
    <property type="entry name" value="DUF2001"/>
</dbReference>
<dbReference type="Gene3D" id="2.30.110.40">
    <property type="entry name" value="Phage tail tube protein"/>
    <property type="match status" value="1"/>
</dbReference>
<reference evidence="1 2" key="1">
    <citation type="journal article" date="2015" name="Genome Announc.">
        <title>Expanding the biotechnology potential of lactobacilli through comparative genomics of 213 strains and associated genera.</title>
        <authorList>
            <person name="Sun Z."/>
            <person name="Harris H.M."/>
            <person name="McCann A."/>
            <person name="Guo C."/>
            <person name="Argimon S."/>
            <person name="Zhang W."/>
            <person name="Yang X."/>
            <person name="Jeffery I.B."/>
            <person name="Cooney J.C."/>
            <person name="Kagawa T.F."/>
            <person name="Liu W."/>
            <person name="Song Y."/>
            <person name="Salvetti E."/>
            <person name="Wrobel A."/>
            <person name="Rasinkangas P."/>
            <person name="Parkhill J."/>
            <person name="Rea M.C."/>
            <person name="O'Sullivan O."/>
            <person name="Ritari J."/>
            <person name="Douillard F.P."/>
            <person name="Paul Ross R."/>
            <person name="Yang R."/>
            <person name="Briner A.E."/>
            <person name="Felis G.E."/>
            <person name="de Vos W.M."/>
            <person name="Barrangou R."/>
            <person name="Klaenhammer T.R."/>
            <person name="Caufield P.W."/>
            <person name="Cui Y."/>
            <person name="Zhang H."/>
            <person name="O'Toole P.W."/>
        </authorList>
    </citation>
    <scope>NUCLEOTIDE SEQUENCE [LARGE SCALE GENOMIC DNA]</scope>
    <source>
        <strain evidence="1 2">DSM 20505</strain>
    </source>
</reference>
<dbReference type="RefSeq" id="WP_054678634.1">
    <property type="nucleotide sequence ID" value="NZ_AYYO01000050.1"/>
</dbReference>
<keyword evidence="2" id="KW-1185">Reference proteome</keyword>
<evidence type="ECO:0000313" key="1">
    <source>
        <dbReference type="EMBL" id="KRM54623.1"/>
    </source>
</evidence>
<sequence length="159" mass="17420">MATESAAAKFLEGRDTINSKDATIFMTIDDTNYTVISATELTAKIEKNKESVNAIGDHWTRHKTTSIEGTGSFNRYTIDSVLLQKAMDYIKGGADLYFSINATIEDKTSRTGKQTILITGVNLDDINLLSLSSDDGVITDETDFTFEGCELVTPFDGIK</sequence>
<gene>
    <name evidence="1" type="ORF">FC18_GL002333</name>
</gene>
<dbReference type="Pfam" id="PF09393">
    <property type="entry name" value="DUF2001"/>
    <property type="match status" value="1"/>
</dbReference>
<protein>
    <submittedName>
        <fullName evidence="1">Phage core tail protein</fullName>
    </submittedName>
</protein>
<dbReference type="Proteomes" id="UP000051679">
    <property type="component" value="Unassembled WGS sequence"/>
</dbReference>
<organism evidence="1 2">
    <name type="scientific">Lacticaseibacillus sharpeae JCM 1186 = DSM 20505</name>
    <dbReference type="NCBI Taxonomy" id="1291052"/>
    <lineage>
        <taxon>Bacteria</taxon>
        <taxon>Bacillati</taxon>
        <taxon>Bacillota</taxon>
        <taxon>Bacilli</taxon>
        <taxon>Lactobacillales</taxon>
        <taxon>Lactobacillaceae</taxon>
        <taxon>Lacticaseibacillus</taxon>
    </lineage>
</organism>
<accession>A0A0R1ZJF8</accession>
<dbReference type="AlphaFoldDB" id="A0A0R1ZJF8"/>
<dbReference type="PATRIC" id="fig|1291052.5.peg.2407"/>
<dbReference type="SUPFAM" id="SSF69279">
    <property type="entry name" value="Phage tail proteins"/>
    <property type="match status" value="1"/>
</dbReference>